<dbReference type="EMBL" id="CAIF01000246">
    <property type="protein sequence ID" value="CCH46444.1"/>
    <property type="molecule type" value="Genomic_DNA"/>
</dbReference>
<keyword evidence="2" id="KW-1133">Transmembrane helix</keyword>
<accession>K0KYC3</accession>
<proteinExistence type="predicted"/>
<keyword evidence="2" id="KW-0812">Transmembrane</keyword>
<keyword evidence="4" id="KW-1185">Reference proteome</keyword>
<evidence type="ECO:0000256" key="2">
    <source>
        <dbReference type="SAM" id="Phobius"/>
    </source>
</evidence>
<gene>
    <name evidence="3" type="ORF">BN7_6038</name>
</gene>
<protein>
    <submittedName>
        <fullName evidence="3">Uncharacterized protein</fullName>
    </submittedName>
</protein>
<dbReference type="InParanoid" id="K0KYC3"/>
<evidence type="ECO:0000313" key="4">
    <source>
        <dbReference type="Proteomes" id="UP000009328"/>
    </source>
</evidence>
<organism evidence="3 4">
    <name type="scientific">Wickerhamomyces ciferrii (strain ATCC 14091 / BCRC 22168 / CBS 111 / JCM 3599 / NBRC 0793 / NRRL Y-1031 F-60-10)</name>
    <name type="common">Yeast</name>
    <name type="synonym">Pichia ciferrii</name>
    <dbReference type="NCBI Taxonomy" id="1206466"/>
    <lineage>
        <taxon>Eukaryota</taxon>
        <taxon>Fungi</taxon>
        <taxon>Dikarya</taxon>
        <taxon>Ascomycota</taxon>
        <taxon>Saccharomycotina</taxon>
        <taxon>Saccharomycetes</taxon>
        <taxon>Phaffomycetales</taxon>
        <taxon>Wickerhamomycetaceae</taxon>
        <taxon>Wickerhamomyces</taxon>
    </lineage>
</organism>
<name>K0KYC3_WICCF</name>
<sequence>MGVIEGSNGAMDNDIKDLKESPPFQRRGIPGVNSDAYHFGYLDDQMVNYRSKPPVHTKYDSLLETLYIFGALLFITLILTGFWFGCREYQYSLKRKKRLQSSGSDWTSRSQISIDDITGRINNAEMIQGQTNPAYPTLQQNNTSLINHQNILSTGRRFSHTQEEMENRDITLGDTFEGDLPDNENLDLSCSPLHVVQNSITYSLNSLENLLPEHDLLKSSNLNKRIYSISELYYLKPTEHNGQPIMEDPRSLNLRKAIELSIPYQHVSFHSPWTAEKTIKEIEEISVHEGPSPILDNATKGIAILRFIAIIANSHTLNNPNIFLPSLNNAIEELIDTGKIFSLLLRTNAYNFRSLVETMLQYCYAHWVMHYEQNGSFIRTQFAKWKINSPIIMPHYVIVRYLINLQIASLSSAQTLGSEILQNFQIKILILLKVFFNNDDCNDLSGFIPILTQAIDFTEDFSSQKLFYELIYIMLKRHSKCCLENQLKDYELDLKRTVQNGFWIKNHGDIRLMATKIHMVILECQPSAMS</sequence>
<feature type="region of interest" description="Disordered" evidence="1">
    <location>
        <begin position="1"/>
        <end position="21"/>
    </location>
</feature>
<evidence type="ECO:0000256" key="1">
    <source>
        <dbReference type="SAM" id="MobiDB-lite"/>
    </source>
</evidence>
<dbReference type="HOGENOM" id="CLU_514093_0_0_1"/>
<reference evidence="3 4" key="1">
    <citation type="journal article" date="2012" name="Eukaryot. Cell">
        <title>Draft genome sequence of Wickerhamomyces ciferrii NRRL Y-1031 F-60-10.</title>
        <authorList>
            <person name="Schneider J."/>
            <person name="Andrea H."/>
            <person name="Blom J."/>
            <person name="Jaenicke S."/>
            <person name="Ruckert C."/>
            <person name="Schorsch C."/>
            <person name="Szczepanowski R."/>
            <person name="Farwick M."/>
            <person name="Goesmann A."/>
            <person name="Puhler A."/>
            <person name="Schaffer S."/>
            <person name="Tauch A."/>
            <person name="Kohler T."/>
            <person name="Brinkrolf K."/>
        </authorList>
    </citation>
    <scope>NUCLEOTIDE SEQUENCE [LARGE SCALE GENOMIC DNA]</scope>
    <source>
        <strain evidence="4">ATCC 14091 / BCRC 22168 / CBS 111 / JCM 3599 / NBRC 0793 / NRRL Y-1031 F-60-10</strain>
    </source>
</reference>
<dbReference type="AlphaFoldDB" id="K0KYC3"/>
<dbReference type="Proteomes" id="UP000009328">
    <property type="component" value="Unassembled WGS sequence"/>
</dbReference>
<dbReference type="eggNOG" id="ENOG502SR5S">
    <property type="taxonomic scope" value="Eukaryota"/>
</dbReference>
<comment type="caution">
    <text evidence="3">The sequence shown here is derived from an EMBL/GenBank/DDBJ whole genome shotgun (WGS) entry which is preliminary data.</text>
</comment>
<keyword evidence="2" id="KW-0472">Membrane</keyword>
<evidence type="ECO:0000313" key="3">
    <source>
        <dbReference type="EMBL" id="CCH46444.1"/>
    </source>
</evidence>
<feature type="transmembrane region" description="Helical" evidence="2">
    <location>
        <begin position="66"/>
        <end position="86"/>
    </location>
</feature>